<dbReference type="GO" id="GO:0008725">
    <property type="term" value="F:DNA-3-methyladenine glycosylase activity"/>
    <property type="evidence" value="ECO:0007669"/>
    <property type="project" value="InterPro"/>
</dbReference>
<name>A0A9Q1LSA2_9SOLA</name>
<dbReference type="PANTHER" id="PTHR31116:SF25">
    <property type="entry name" value="DNA GLYCOSYLASE SUPERFAMILY PROTEIN"/>
    <property type="match status" value="1"/>
</dbReference>
<sequence length="173" mass="20581">MSSSPENTRAGRVRDSEEQKMKKPERRKCGAMDQLIAPRQLRKLWIQKEELKGRKNLLKLKQWKLCLCILWFQLRQTLRLDNTELRFTFSLCLKARSRSLMELIEPLYISFHDEEWGNPVYDDTQVYELLALSQALAEMTWPAILNKRYTFRKLFDNFDPSSLAKKVALVNRK</sequence>
<dbReference type="InterPro" id="IPR005019">
    <property type="entry name" value="Adenine_glyco"/>
</dbReference>
<dbReference type="PANTHER" id="PTHR31116">
    <property type="entry name" value="OS04G0501200 PROTEIN"/>
    <property type="match status" value="1"/>
</dbReference>
<dbReference type="Proteomes" id="UP001152561">
    <property type="component" value="Unassembled WGS sequence"/>
</dbReference>
<feature type="region of interest" description="Disordered" evidence="2">
    <location>
        <begin position="1"/>
        <end position="26"/>
    </location>
</feature>
<dbReference type="Pfam" id="PF03352">
    <property type="entry name" value="Adenine_glyco"/>
    <property type="match status" value="1"/>
</dbReference>
<accession>A0A9Q1LSA2</accession>
<feature type="compositionally biased region" description="Basic and acidic residues" evidence="2">
    <location>
        <begin position="12"/>
        <end position="26"/>
    </location>
</feature>
<dbReference type="SUPFAM" id="SSF48150">
    <property type="entry name" value="DNA-glycosylase"/>
    <property type="match status" value="1"/>
</dbReference>
<evidence type="ECO:0000256" key="1">
    <source>
        <dbReference type="PIRSR" id="PIRSR605019-1"/>
    </source>
</evidence>
<evidence type="ECO:0000313" key="3">
    <source>
        <dbReference type="EMBL" id="KAJ8541028.1"/>
    </source>
</evidence>
<evidence type="ECO:0000313" key="4">
    <source>
        <dbReference type="Proteomes" id="UP001152561"/>
    </source>
</evidence>
<comment type="caution">
    <text evidence="3">The sequence shown here is derived from an EMBL/GenBank/DDBJ whole genome shotgun (WGS) entry which is preliminary data.</text>
</comment>
<dbReference type="Gene3D" id="1.10.340.30">
    <property type="entry name" value="Hypothetical protein, domain 2"/>
    <property type="match status" value="1"/>
</dbReference>
<dbReference type="AlphaFoldDB" id="A0A9Q1LSA2"/>
<dbReference type="OrthoDB" id="3941538at2759"/>
<dbReference type="InterPro" id="IPR011257">
    <property type="entry name" value="DNA_glycosylase"/>
</dbReference>
<dbReference type="EMBL" id="JAJAGQ010000015">
    <property type="protein sequence ID" value="KAJ8541028.1"/>
    <property type="molecule type" value="Genomic_DNA"/>
</dbReference>
<keyword evidence="1" id="KW-0479">Metal-binding</keyword>
<proteinExistence type="predicted"/>
<keyword evidence="4" id="KW-1185">Reference proteome</keyword>
<gene>
    <name evidence="3" type="ORF">K7X08_001844</name>
</gene>
<dbReference type="GO" id="GO:0046872">
    <property type="term" value="F:metal ion binding"/>
    <property type="evidence" value="ECO:0007669"/>
    <property type="project" value="UniProtKB-KW"/>
</dbReference>
<organism evidence="3 4">
    <name type="scientific">Anisodus acutangulus</name>
    <dbReference type="NCBI Taxonomy" id="402998"/>
    <lineage>
        <taxon>Eukaryota</taxon>
        <taxon>Viridiplantae</taxon>
        <taxon>Streptophyta</taxon>
        <taxon>Embryophyta</taxon>
        <taxon>Tracheophyta</taxon>
        <taxon>Spermatophyta</taxon>
        <taxon>Magnoliopsida</taxon>
        <taxon>eudicotyledons</taxon>
        <taxon>Gunneridae</taxon>
        <taxon>Pentapetalae</taxon>
        <taxon>asterids</taxon>
        <taxon>lamiids</taxon>
        <taxon>Solanales</taxon>
        <taxon>Solanaceae</taxon>
        <taxon>Solanoideae</taxon>
        <taxon>Hyoscyameae</taxon>
        <taxon>Anisodus</taxon>
    </lineage>
</organism>
<keyword evidence="1" id="KW-0862">Zinc</keyword>
<protein>
    <submittedName>
        <fullName evidence="3">Uncharacterized protein</fullName>
    </submittedName>
</protein>
<reference evidence="4" key="1">
    <citation type="journal article" date="2023" name="Proc. Natl. Acad. Sci. U.S.A.">
        <title>Genomic and structural basis for evolution of tropane alkaloid biosynthesis.</title>
        <authorList>
            <person name="Wanga Y.-J."/>
            <person name="Taina T."/>
            <person name="Yua J.-Y."/>
            <person name="Lia J."/>
            <person name="Xua B."/>
            <person name="Chenc J."/>
            <person name="D'Auriad J.C."/>
            <person name="Huanga J.-P."/>
            <person name="Huanga S.-X."/>
        </authorList>
    </citation>
    <scope>NUCLEOTIDE SEQUENCE [LARGE SCALE GENOMIC DNA]</scope>
    <source>
        <strain evidence="4">cv. KIB-2019</strain>
    </source>
</reference>
<evidence type="ECO:0000256" key="2">
    <source>
        <dbReference type="SAM" id="MobiDB-lite"/>
    </source>
</evidence>
<dbReference type="GO" id="GO:0006284">
    <property type="term" value="P:base-excision repair"/>
    <property type="evidence" value="ECO:0007669"/>
    <property type="project" value="InterPro"/>
</dbReference>
<feature type="binding site" evidence="1">
    <location>
        <position position="112"/>
    </location>
    <ligand>
        <name>Zn(2+)</name>
        <dbReference type="ChEBI" id="CHEBI:29105"/>
    </ligand>
</feature>